<comment type="caution">
    <text evidence="2">The sequence shown here is derived from an EMBL/GenBank/DDBJ whole genome shotgun (WGS) entry which is preliminary data.</text>
</comment>
<dbReference type="RefSeq" id="WP_207142706.1">
    <property type="nucleotide sequence ID" value="NZ_JAEKJZ010000005.1"/>
</dbReference>
<reference evidence="2" key="1">
    <citation type="submission" date="2020-12" db="EMBL/GenBank/DDBJ databases">
        <title>Oil enriched cultivation method for isolating marine PHA-producing bacteria.</title>
        <authorList>
            <person name="Zheng W."/>
            <person name="Yu S."/>
            <person name="Huang Y."/>
        </authorList>
    </citation>
    <scope>NUCLEOTIDE SEQUENCE</scope>
    <source>
        <strain evidence="2">SY-2-12</strain>
    </source>
</reference>
<sequence length="167" mass="18921">MSIVSTERFLLRPPEEHDFDVYARFFADGAASEFYGGPLRKDQAWRVLSGHVGHWRLRGYGLWMIVPKNGSSAVGGCGFAWPEGWPRRELTWWILPEARGTGCAVEVSRAVIRHGYESYGWPLVETHMKDENAAARGLVRKLGGRKIAREEFPDGVTRSVFELPYPD</sequence>
<evidence type="ECO:0000259" key="1">
    <source>
        <dbReference type="Pfam" id="PF13302"/>
    </source>
</evidence>
<evidence type="ECO:0000313" key="3">
    <source>
        <dbReference type="Proteomes" id="UP000664096"/>
    </source>
</evidence>
<dbReference type="AlphaFoldDB" id="A0A939EH34"/>
<accession>A0A939EH34</accession>
<protein>
    <submittedName>
        <fullName evidence="2">GNAT family N-acetyltransferase</fullName>
    </submittedName>
</protein>
<name>A0A939EH34_9HYPH</name>
<dbReference type="EMBL" id="JAEKJZ010000005">
    <property type="protein sequence ID" value="MBN9672858.1"/>
    <property type="molecule type" value="Genomic_DNA"/>
</dbReference>
<dbReference type="InterPro" id="IPR000182">
    <property type="entry name" value="GNAT_dom"/>
</dbReference>
<evidence type="ECO:0000313" key="2">
    <source>
        <dbReference type="EMBL" id="MBN9672858.1"/>
    </source>
</evidence>
<feature type="domain" description="N-acetyltransferase" evidence="1">
    <location>
        <begin position="8"/>
        <end position="144"/>
    </location>
</feature>
<dbReference type="Pfam" id="PF13302">
    <property type="entry name" value="Acetyltransf_3"/>
    <property type="match status" value="1"/>
</dbReference>
<organism evidence="2 3">
    <name type="scientific">Roseibium aggregatum</name>
    <dbReference type="NCBI Taxonomy" id="187304"/>
    <lineage>
        <taxon>Bacteria</taxon>
        <taxon>Pseudomonadati</taxon>
        <taxon>Pseudomonadota</taxon>
        <taxon>Alphaproteobacteria</taxon>
        <taxon>Hyphomicrobiales</taxon>
        <taxon>Stappiaceae</taxon>
        <taxon>Roseibium</taxon>
    </lineage>
</organism>
<dbReference type="PANTHER" id="PTHR43792:SF1">
    <property type="entry name" value="N-ACETYLTRANSFERASE DOMAIN-CONTAINING PROTEIN"/>
    <property type="match status" value="1"/>
</dbReference>
<dbReference type="Gene3D" id="3.40.630.30">
    <property type="match status" value="1"/>
</dbReference>
<dbReference type="Proteomes" id="UP000664096">
    <property type="component" value="Unassembled WGS sequence"/>
</dbReference>
<gene>
    <name evidence="2" type="ORF">JF539_21060</name>
</gene>
<dbReference type="SUPFAM" id="SSF55729">
    <property type="entry name" value="Acyl-CoA N-acyltransferases (Nat)"/>
    <property type="match status" value="1"/>
</dbReference>
<proteinExistence type="predicted"/>
<dbReference type="InterPro" id="IPR016181">
    <property type="entry name" value="Acyl_CoA_acyltransferase"/>
</dbReference>
<dbReference type="GO" id="GO:0016747">
    <property type="term" value="F:acyltransferase activity, transferring groups other than amino-acyl groups"/>
    <property type="evidence" value="ECO:0007669"/>
    <property type="project" value="InterPro"/>
</dbReference>
<dbReference type="PANTHER" id="PTHR43792">
    <property type="entry name" value="GNAT FAMILY, PUTATIVE (AFU_ORTHOLOGUE AFUA_3G00765)-RELATED-RELATED"/>
    <property type="match status" value="1"/>
</dbReference>
<dbReference type="InterPro" id="IPR051531">
    <property type="entry name" value="N-acetyltransferase"/>
</dbReference>